<proteinExistence type="inferred from homology"/>
<keyword evidence="3" id="KW-1003">Cell membrane</keyword>
<dbReference type="AlphaFoldDB" id="A0A1T4KWX5"/>
<keyword evidence="10" id="KW-0449">Lipoprotein</keyword>
<dbReference type="GO" id="GO:0044874">
    <property type="term" value="P:lipoprotein localization to outer membrane"/>
    <property type="evidence" value="ECO:0007669"/>
    <property type="project" value="TreeGrafter"/>
</dbReference>
<evidence type="ECO:0000256" key="5">
    <source>
        <dbReference type="ARBA" id="ARBA00022989"/>
    </source>
</evidence>
<keyword evidence="11" id="KW-1185">Reference proteome</keyword>
<evidence type="ECO:0000256" key="3">
    <source>
        <dbReference type="ARBA" id="ARBA00022475"/>
    </source>
</evidence>
<feature type="domain" description="ABC3 transporter permease C-terminal" evidence="8">
    <location>
        <begin position="282"/>
        <end position="429"/>
    </location>
</feature>
<evidence type="ECO:0000256" key="6">
    <source>
        <dbReference type="ARBA" id="ARBA00023136"/>
    </source>
</evidence>
<feature type="domain" description="MacB-like periplasmic core" evidence="9">
    <location>
        <begin position="37"/>
        <end position="217"/>
    </location>
</feature>
<dbReference type="InterPro" id="IPR051447">
    <property type="entry name" value="Lipoprotein-release_system"/>
</dbReference>
<dbReference type="GeneID" id="303366639"/>
<feature type="transmembrane region" description="Helical" evidence="7">
    <location>
        <begin position="38"/>
        <end position="61"/>
    </location>
</feature>
<dbReference type="Pfam" id="PF12704">
    <property type="entry name" value="MacB_PCD"/>
    <property type="match status" value="1"/>
</dbReference>
<feature type="transmembrane region" description="Helical" evidence="7">
    <location>
        <begin position="323"/>
        <end position="349"/>
    </location>
</feature>
<gene>
    <name evidence="10" type="ORF">SAMN02745152_00364</name>
</gene>
<dbReference type="Proteomes" id="UP000190395">
    <property type="component" value="Unassembled WGS sequence"/>
</dbReference>
<comment type="subcellular location">
    <subcellularLocation>
        <location evidence="1">Cell membrane</location>
        <topology evidence="1">Multi-pass membrane protein</topology>
    </subcellularLocation>
</comment>
<accession>A0A1T4KWX5</accession>
<dbReference type="STRING" id="225004.SAMN02745152_00364"/>
<dbReference type="GO" id="GO:0098797">
    <property type="term" value="C:plasma membrane protein complex"/>
    <property type="evidence" value="ECO:0007669"/>
    <property type="project" value="TreeGrafter"/>
</dbReference>
<keyword evidence="4 7" id="KW-0812">Transmembrane</keyword>
<dbReference type="Pfam" id="PF02687">
    <property type="entry name" value="FtsX"/>
    <property type="match status" value="1"/>
</dbReference>
<feature type="transmembrane region" description="Helical" evidence="7">
    <location>
        <begin position="356"/>
        <end position="375"/>
    </location>
</feature>
<evidence type="ECO:0000259" key="9">
    <source>
        <dbReference type="Pfam" id="PF12704"/>
    </source>
</evidence>
<evidence type="ECO:0000256" key="7">
    <source>
        <dbReference type="SAM" id="Phobius"/>
    </source>
</evidence>
<dbReference type="InterPro" id="IPR003838">
    <property type="entry name" value="ABC3_permease_C"/>
</dbReference>
<dbReference type="PANTHER" id="PTHR30489:SF0">
    <property type="entry name" value="LIPOPROTEIN-RELEASING SYSTEM TRANSMEMBRANE PROTEIN LOLE"/>
    <property type="match status" value="1"/>
</dbReference>
<dbReference type="EMBL" id="FUXC01000001">
    <property type="protein sequence ID" value="SJZ46952.1"/>
    <property type="molecule type" value="Genomic_DNA"/>
</dbReference>
<evidence type="ECO:0000256" key="2">
    <source>
        <dbReference type="ARBA" id="ARBA00005236"/>
    </source>
</evidence>
<dbReference type="RefSeq" id="WP_078930112.1">
    <property type="nucleotide sequence ID" value="NZ_FUXC01000001.1"/>
</dbReference>
<keyword evidence="5 7" id="KW-1133">Transmembrane helix</keyword>
<protein>
    <submittedName>
        <fullName evidence="10">Lipoprotein-releasing system permease protein</fullName>
    </submittedName>
</protein>
<feature type="transmembrane region" description="Helical" evidence="7">
    <location>
        <begin position="279"/>
        <end position="296"/>
    </location>
</feature>
<evidence type="ECO:0000313" key="10">
    <source>
        <dbReference type="EMBL" id="SJZ46952.1"/>
    </source>
</evidence>
<comment type="similarity">
    <text evidence="2">Belongs to the ABC-4 integral membrane protein family. LolC/E subfamily.</text>
</comment>
<evidence type="ECO:0000259" key="8">
    <source>
        <dbReference type="Pfam" id="PF02687"/>
    </source>
</evidence>
<reference evidence="10 11" key="1">
    <citation type="submission" date="2017-02" db="EMBL/GenBank/DDBJ databases">
        <authorList>
            <person name="Peterson S.W."/>
        </authorList>
    </citation>
    <scope>NUCLEOTIDE SEQUENCE [LARGE SCALE GENOMIC DNA]</scope>
    <source>
        <strain evidence="10 11">ATCC BAA-909</strain>
    </source>
</reference>
<evidence type="ECO:0000256" key="1">
    <source>
        <dbReference type="ARBA" id="ARBA00004651"/>
    </source>
</evidence>
<dbReference type="InterPro" id="IPR025857">
    <property type="entry name" value="MacB_PCD"/>
</dbReference>
<keyword evidence="6 7" id="KW-0472">Membrane</keyword>
<evidence type="ECO:0000256" key="4">
    <source>
        <dbReference type="ARBA" id="ARBA00022692"/>
    </source>
</evidence>
<feature type="transmembrane region" description="Helical" evidence="7">
    <location>
        <begin position="395"/>
        <end position="418"/>
    </location>
</feature>
<name>A0A1T4KWX5_9SPIR</name>
<evidence type="ECO:0000313" key="11">
    <source>
        <dbReference type="Proteomes" id="UP000190395"/>
    </source>
</evidence>
<sequence length="438" mass="48961">MKLKNKAADFFNSLKWVLFVSRRFSLVDRKGSSKVNSVLASLGICFGVMTLITVISVMNGFQMSFIDSIMEISSYHIRVKNIDENSSVDFLMDCQKSPEIRSVSAFMEAQSLMTGKNGNQSAALIRAVPSNLTEIDSGFKKEAKMWNGKFDLSESGSVVLGSELARRLGVRPGNTVELFALSGGSDVSLISSERFFTVKGIFRCGYADINASYAFVNIEDGIKYFGKDSELLYGIKLFNTSLDSKISNQIEEKFAGAKCESWKEFNRSFFGTLKIEKNMIFLLVLIIFVVVAVNIFNGMRRRVFERREEISVLMAFGGQKNTIQAIFIMQGFLAGLKGAVPGLVLGLLLSVKMSGIFIIMSKIVYYIQLFFLNLFSPENAIFLRENPMYMIYANIPPRIFAGEVFFITLFGIFSALFASARASREVLNLTVSEVMRDE</sequence>
<organism evidence="10 11">
    <name type="scientific">Treponema berlinense</name>
    <dbReference type="NCBI Taxonomy" id="225004"/>
    <lineage>
        <taxon>Bacteria</taxon>
        <taxon>Pseudomonadati</taxon>
        <taxon>Spirochaetota</taxon>
        <taxon>Spirochaetia</taxon>
        <taxon>Spirochaetales</taxon>
        <taxon>Treponemataceae</taxon>
        <taxon>Treponema</taxon>
    </lineage>
</organism>
<dbReference type="PANTHER" id="PTHR30489">
    <property type="entry name" value="LIPOPROTEIN-RELEASING SYSTEM TRANSMEMBRANE PROTEIN LOLE"/>
    <property type="match status" value="1"/>
</dbReference>
<dbReference type="OrthoDB" id="356343at2"/>